<dbReference type="PANTHER" id="PTHR34649:SF1">
    <property type="entry name" value="CILIA- AND FLAGELLA-ASSOCIATED PROTEIN 99"/>
    <property type="match status" value="1"/>
</dbReference>
<feature type="coiled-coil region" evidence="1">
    <location>
        <begin position="434"/>
        <end position="468"/>
    </location>
</feature>
<organism evidence="2 3">
    <name type="scientific">Vanessa tameamea</name>
    <name type="common">Kamehameha butterfly</name>
    <dbReference type="NCBI Taxonomy" id="334116"/>
    <lineage>
        <taxon>Eukaryota</taxon>
        <taxon>Metazoa</taxon>
        <taxon>Ecdysozoa</taxon>
        <taxon>Arthropoda</taxon>
        <taxon>Hexapoda</taxon>
        <taxon>Insecta</taxon>
        <taxon>Pterygota</taxon>
        <taxon>Neoptera</taxon>
        <taxon>Endopterygota</taxon>
        <taxon>Lepidoptera</taxon>
        <taxon>Glossata</taxon>
        <taxon>Ditrysia</taxon>
        <taxon>Papilionoidea</taxon>
        <taxon>Nymphalidae</taxon>
        <taxon>Nymphalinae</taxon>
        <taxon>Vanessa</taxon>
    </lineage>
</organism>
<accession>A0A8B8I6P6</accession>
<evidence type="ECO:0000313" key="2">
    <source>
        <dbReference type="Proteomes" id="UP001652626"/>
    </source>
</evidence>
<dbReference type="InterPro" id="IPR039341">
    <property type="entry name" value="CFAP99"/>
</dbReference>
<evidence type="ECO:0000313" key="3">
    <source>
        <dbReference type="RefSeq" id="XP_026491801.2"/>
    </source>
</evidence>
<sequence length="592" mass="70593">MVYYYTSKNINMLNNIINDYKAFNEISPCEYMQMYIEKCPETMENSRITWIVETFLRIEKHSHFYKDVKSQILKEIPEEDQDYFIIIFDAILFQITPNDMAHLYKCLFNLSKPLLKTLTTLLSNDKVLEFISHIAQSDYDTNFITEKINAPLYSWQPYMKEMTNNFNRYVTKMYNKKIKQPTKPVSPRVLNRKIKTTFSQPLKKSSPTPPNSICKGSKMLTKSVIDQKLKQMHEINQKKALHLLQTVKTNNNHYCSQKSENYYKKISEIKDEIKNEYENYLPKLLPKINMSSTPPVVKETTTTLKRINKRIQLTEKEELQWLEDLMTNCRNTTKIEELEEYDRQEKERERLLDIEKKHLLGKISYEDALIAKKKLYDENKKKYDNFLKEKRLWEEEIENWKRNEMNKNRKQVEKLSLIELDMLHAKNLNIAKKKEIASQLKKESENILSKAEREKQEELDRKIKMIRELKILAMIAKKAKVPKVFDLTESSGLGLLCEMSIAELQEKLNITKIELKEELDKKRKNIQDQKKALQNDLEETKKSIKNYMSERGNIRIQKKKQKKIVDLSSSNEINELKKMLEEKRNLRMKITF</sequence>
<feature type="coiled-coil region" evidence="1">
    <location>
        <begin position="376"/>
        <end position="410"/>
    </location>
</feature>
<reference evidence="2" key="1">
    <citation type="submission" date="2025-05" db="UniProtKB">
        <authorList>
            <consortium name="RefSeq"/>
        </authorList>
    </citation>
    <scope>NUCLEOTIDE SEQUENCE [LARGE SCALE GENOMIC DNA]</scope>
</reference>
<dbReference type="PANTHER" id="PTHR34649">
    <property type="entry name" value="CILIA- AND FLAGELLA-ASSOCIATED PROTEIN 99"/>
    <property type="match status" value="1"/>
</dbReference>
<dbReference type="Proteomes" id="UP001652626">
    <property type="component" value="Chromosome 3"/>
</dbReference>
<gene>
    <name evidence="3" type="primary">LOC113397600</name>
</gene>
<reference evidence="3" key="2">
    <citation type="submission" date="2025-08" db="UniProtKB">
        <authorList>
            <consortium name="RefSeq"/>
        </authorList>
    </citation>
    <scope>IDENTIFICATION</scope>
    <source>
        <tissue evidence="3">Whole body</tissue>
    </source>
</reference>
<evidence type="ECO:0000256" key="1">
    <source>
        <dbReference type="SAM" id="Coils"/>
    </source>
</evidence>
<dbReference type="OrthoDB" id="10262255at2759"/>
<dbReference type="RefSeq" id="XP_026491801.2">
    <property type="nucleotide sequence ID" value="XM_026636016.2"/>
</dbReference>
<name>A0A8B8I6P6_VANTA</name>
<dbReference type="OMA" id="CEGAFQG"/>
<keyword evidence="1" id="KW-0175">Coiled coil</keyword>
<keyword evidence="2" id="KW-1185">Reference proteome</keyword>
<feature type="coiled-coil region" evidence="1">
    <location>
        <begin position="501"/>
        <end position="589"/>
    </location>
</feature>
<dbReference type="AlphaFoldDB" id="A0A8B8I6P6"/>
<proteinExistence type="predicted"/>
<protein>
    <submittedName>
        <fullName evidence="3">Uncharacterized protein LOC113397600</fullName>
    </submittedName>
</protein>
<dbReference type="GeneID" id="113397600"/>